<evidence type="ECO:0000313" key="4">
    <source>
        <dbReference type="EMBL" id="BDG60522.1"/>
    </source>
</evidence>
<accession>A0AA35CMX2</accession>
<dbReference type="InterPro" id="IPR001763">
    <property type="entry name" value="Rhodanese-like_dom"/>
</dbReference>
<sequence length="180" mass="19031">MPGFLRRIAAWTLLLVLAVSALAGCGGQPAAKPETGTQAAAGEAQAAPAPQPAPEVDKGKILTEAVVQYFRTIPPTNHQIKPPDLKASLDSGSSPYFLLDIRKPEDYAKGHIQGAVNIPFTAVGDNLDKLPKDKQIVVICYTGQTAGQTVAALRLAGYNAIALHFGMSGWVEKNNFPTVQ</sequence>
<dbReference type="KEGG" id="cmic:caldi_16120"/>
<dbReference type="CDD" id="cd00158">
    <property type="entry name" value="RHOD"/>
    <property type="match status" value="1"/>
</dbReference>
<feature type="signal peptide" evidence="2">
    <location>
        <begin position="1"/>
        <end position="23"/>
    </location>
</feature>
<dbReference type="InterPro" id="IPR036873">
    <property type="entry name" value="Rhodanese-like_dom_sf"/>
</dbReference>
<keyword evidence="2" id="KW-0732">Signal</keyword>
<evidence type="ECO:0000259" key="3">
    <source>
        <dbReference type="PROSITE" id="PS50206"/>
    </source>
</evidence>
<gene>
    <name evidence="4" type="ORF">caldi_16120</name>
</gene>
<dbReference type="Proteomes" id="UP001163687">
    <property type="component" value="Chromosome"/>
</dbReference>
<dbReference type="PANTHER" id="PTHR43031:SF1">
    <property type="entry name" value="PYRIDINE NUCLEOTIDE-DISULPHIDE OXIDOREDUCTASE"/>
    <property type="match status" value="1"/>
</dbReference>
<dbReference type="PANTHER" id="PTHR43031">
    <property type="entry name" value="FAD-DEPENDENT OXIDOREDUCTASE"/>
    <property type="match status" value="1"/>
</dbReference>
<dbReference type="Pfam" id="PF00581">
    <property type="entry name" value="Rhodanese"/>
    <property type="match status" value="1"/>
</dbReference>
<dbReference type="PROSITE" id="PS51257">
    <property type="entry name" value="PROKAR_LIPOPROTEIN"/>
    <property type="match status" value="1"/>
</dbReference>
<keyword evidence="5" id="KW-1185">Reference proteome</keyword>
<dbReference type="RefSeq" id="WP_264844543.1">
    <property type="nucleotide sequence ID" value="NZ_AP025628.1"/>
</dbReference>
<protein>
    <recommendedName>
        <fullName evidence="3">Rhodanese domain-containing protein</fullName>
    </recommendedName>
</protein>
<dbReference type="PROSITE" id="PS50206">
    <property type="entry name" value="RHODANESE_3"/>
    <property type="match status" value="1"/>
</dbReference>
<feature type="chain" id="PRO_5041384203" description="Rhodanese domain-containing protein" evidence="2">
    <location>
        <begin position="24"/>
        <end position="180"/>
    </location>
</feature>
<evidence type="ECO:0000256" key="1">
    <source>
        <dbReference type="SAM" id="MobiDB-lite"/>
    </source>
</evidence>
<feature type="domain" description="Rhodanese" evidence="3">
    <location>
        <begin position="92"/>
        <end position="172"/>
    </location>
</feature>
<dbReference type="AlphaFoldDB" id="A0AA35CMX2"/>
<dbReference type="EMBL" id="AP025628">
    <property type="protein sequence ID" value="BDG60522.1"/>
    <property type="molecule type" value="Genomic_DNA"/>
</dbReference>
<dbReference type="SMART" id="SM00450">
    <property type="entry name" value="RHOD"/>
    <property type="match status" value="1"/>
</dbReference>
<name>A0AA35CMX2_9FIRM</name>
<evidence type="ECO:0000256" key="2">
    <source>
        <dbReference type="SAM" id="SignalP"/>
    </source>
</evidence>
<feature type="compositionally biased region" description="Low complexity" evidence="1">
    <location>
        <begin position="33"/>
        <end position="48"/>
    </location>
</feature>
<dbReference type="InterPro" id="IPR050229">
    <property type="entry name" value="GlpE_sulfurtransferase"/>
</dbReference>
<reference evidence="4" key="1">
    <citation type="submission" date="2022-03" db="EMBL/GenBank/DDBJ databases">
        <title>Complete genome sequence of Caldinitratiruptor microaerophilus.</title>
        <authorList>
            <person name="Mukaiyama R."/>
            <person name="Nishiyama T."/>
            <person name="Ueda K."/>
        </authorList>
    </citation>
    <scope>NUCLEOTIDE SEQUENCE</scope>
    <source>
        <strain evidence="4">JCM 16183</strain>
    </source>
</reference>
<organism evidence="4 5">
    <name type="scientific">Caldinitratiruptor microaerophilus</name>
    <dbReference type="NCBI Taxonomy" id="671077"/>
    <lineage>
        <taxon>Bacteria</taxon>
        <taxon>Bacillati</taxon>
        <taxon>Bacillota</taxon>
        <taxon>Clostridia</taxon>
        <taxon>Eubacteriales</taxon>
        <taxon>Symbiobacteriaceae</taxon>
        <taxon>Caldinitratiruptor</taxon>
    </lineage>
</organism>
<dbReference type="Gene3D" id="3.40.250.10">
    <property type="entry name" value="Rhodanese-like domain"/>
    <property type="match status" value="1"/>
</dbReference>
<proteinExistence type="predicted"/>
<evidence type="ECO:0000313" key="5">
    <source>
        <dbReference type="Proteomes" id="UP001163687"/>
    </source>
</evidence>
<dbReference type="SUPFAM" id="SSF52821">
    <property type="entry name" value="Rhodanese/Cell cycle control phosphatase"/>
    <property type="match status" value="1"/>
</dbReference>
<feature type="region of interest" description="Disordered" evidence="1">
    <location>
        <begin position="28"/>
        <end position="57"/>
    </location>
</feature>